<proteinExistence type="predicted"/>
<accession>A0AC60PCB1</accession>
<reference evidence="1 2" key="1">
    <citation type="journal article" date="2020" name="Cell">
        <title>Large-Scale Comparative Analyses of Tick Genomes Elucidate Their Genetic Diversity and Vector Capacities.</title>
        <authorList>
            <consortium name="Tick Genome and Microbiome Consortium (TIGMIC)"/>
            <person name="Jia N."/>
            <person name="Wang J."/>
            <person name="Shi W."/>
            <person name="Du L."/>
            <person name="Sun Y."/>
            <person name="Zhan W."/>
            <person name="Jiang J.F."/>
            <person name="Wang Q."/>
            <person name="Zhang B."/>
            <person name="Ji P."/>
            <person name="Bell-Sakyi L."/>
            <person name="Cui X.M."/>
            <person name="Yuan T.T."/>
            <person name="Jiang B.G."/>
            <person name="Yang W.F."/>
            <person name="Lam T.T."/>
            <person name="Chang Q.C."/>
            <person name="Ding S.J."/>
            <person name="Wang X.J."/>
            <person name="Zhu J.G."/>
            <person name="Ruan X.D."/>
            <person name="Zhao L."/>
            <person name="Wei J.T."/>
            <person name="Ye R.Z."/>
            <person name="Que T.C."/>
            <person name="Du C.H."/>
            <person name="Zhou Y.H."/>
            <person name="Cheng J.X."/>
            <person name="Dai P.F."/>
            <person name="Guo W.B."/>
            <person name="Han X.H."/>
            <person name="Huang E.J."/>
            <person name="Li L.F."/>
            <person name="Wei W."/>
            <person name="Gao Y.C."/>
            <person name="Liu J.Z."/>
            <person name="Shao H.Z."/>
            <person name="Wang X."/>
            <person name="Wang C.C."/>
            <person name="Yang T.C."/>
            <person name="Huo Q.B."/>
            <person name="Li W."/>
            <person name="Chen H.Y."/>
            <person name="Chen S.E."/>
            <person name="Zhou L.G."/>
            <person name="Ni X.B."/>
            <person name="Tian J.H."/>
            <person name="Sheng Y."/>
            <person name="Liu T."/>
            <person name="Pan Y.S."/>
            <person name="Xia L.Y."/>
            <person name="Li J."/>
            <person name="Zhao F."/>
            <person name="Cao W.C."/>
        </authorList>
    </citation>
    <scope>NUCLEOTIDE SEQUENCE [LARGE SCALE GENOMIC DNA]</scope>
    <source>
        <strain evidence="1">Iper-2018</strain>
    </source>
</reference>
<name>A0AC60PCB1_IXOPE</name>
<sequence>MANDEGTDFSLCNMFFCCTVGNEAATFVSHKAVLDQGSGPDKPAVMDKEVGPAYKEPCFMGYKSVRDDEARLESLRILRHHNKPELVDLDAALFLKLDSSFRLVTHPTRSCGSFLMLLHLPPSTRRLPRYVYTSLRRQHGTRRDIRLSVETDLLHVVNVARFVEELPLRYISTTKETLKISDCLKSRRNHDGYTARAAETAPTTARARRTIGAGRDTVGQSIESAATNVTNPVSTDHITPGQHCMPNDSTHDAHDTASKFWTSASVANSSETGVEFMDESNTNNKEWNKAQSRKRSHKTLSDSASSSGTVRKQPNVCEGLTVIFAATKPDQKLATLSSLRLSNALEKLCPECILQIRPNERHNVVAVDVRNGQTTRTLLRYPEHCGVSVRAYQSLEGPASIAIGWPHSQSTSSWGDRCRKADIQRVTFANFRAARTSTTPSDGIQAPSNPATVDTLGLVPLNDGTATFVRPGVFNSVLDLSFATPQLSARWQPQHDSWGSDHIPIIISSPSSTSAAHRNCRVVNWDQYRLHLQDLLSEGNVDITTAISQALNDAMRLVQVPVFRPNLDLLYLTLKARRRQAQNRSLRTRRMEDIQRYRRIDAAFCRHTNRLQRKQWRQKCESLGAPGGARQAWRMARALTSEVVPRLQISAFAISQNITLARTADLLADQFSRPITPPSDLQISSSVTPLHQLPGIDSDFTLKELQHGLRKSTRRKSTPGPDGITYQALNNIDPIMLPKLLEELNSVWSTAALPAQRHLARQTLTRSTSNLLQRFDRRPDSRLGKVYAEFKESVGTLNDDPPPPPPHTTVSLNRSEQIPQLCGKKFVSDVFSRILAEEHESSTDAVITPELAIIKSGRLNFHISSTIAELKALELALDTLHDLQSPERAVLLSDSRAALQSLSNLEDAPPIARIIAFKWLPSHCGIDGNKRADRIAAEAHELTNSTLHVQKVNEARLLIARETQKRHPDLGVAGGTPPPPVPTKLGRPEAALLHRLRTRSAFTASWLYRIKRVNSPHCQTCQVPEDIEHLLCDCPIFDVQRSRLHLELRQIGPARQSLSHLLFPPGTRGIATKTFALLLTFLEDTGLADHL</sequence>
<protein>
    <submittedName>
        <fullName evidence="1">Uncharacterized protein</fullName>
    </submittedName>
</protein>
<evidence type="ECO:0000313" key="2">
    <source>
        <dbReference type="Proteomes" id="UP000805193"/>
    </source>
</evidence>
<gene>
    <name evidence="1" type="ORF">HPB47_005903</name>
</gene>
<dbReference type="Proteomes" id="UP000805193">
    <property type="component" value="Unassembled WGS sequence"/>
</dbReference>
<organism evidence="1 2">
    <name type="scientific">Ixodes persulcatus</name>
    <name type="common">Taiga tick</name>
    <dbReference type="NCBI Taxonomy" id="34615"/>
    <lineage>
        <taxon>Eukaryota</taxon>
        <taxon>Metazoa</taxon>
        <taxon>Ecdysozoa</taxon>
        <taxon>Arthropoda</taxon>
        <taxon>Chelicerata</taxon>
        <taxon>Arachnida</taxon>
        <taxon>Acari</taxon>
        <taxon>Parasitiformes</taxon>
        <taxon>Ixodida</taxon>
        <taxon>Ixodoidea</taxon>
        <taxon>Ixodidae</taxon>
        <taxon>Ixodinae</taxon>
        <taxon>Ixodes</taxon>
    </lineage>
</organism>
<evidence type="ECO:0000313" key="1">
    <source>
        <dbReference type="EMBL" id="KAG0417072.1"/>
    </source>
</evidence>
<dbReference type="EMBL" id="JABSTQ010010888">
    <property type="protein sequence ID" value="KAG0417072.1"/>
    <property type="molecule type" value="Genomic_DNA"/>
</dbReference>
<keyword evidence="2" id="KW-1185">Reference proteome</keyword>
<comment type="caution">
    <text evidence="1">The sequence shown here is derived from an EMBL/GenBank/DDBJ whole genome shotgun (WGS) entry which is preliminary data.</text>
</comment>